<evidence type="ECO:0000256" key="1">
    <source>
        <dbReference type="SAM" id="Coils"/>
    </source>
</evidence>
<name>A0A2X3K5E7_ECOLX</name>
<feature type="domain" description="Transposase IS66 central" evidence="2">
    <location>
        <begin position="175"/>
        <end position="225"/>
    </location>
</feature>
<dbReference type="Pfam" id="PF13007">
    <property type="entry name" value="LZ_Tnp_IS66"/>
    <property type="match status" value="1"/>
</dbReference>
<dbReference type="Pfam" id="PF03050">
    <property type="entry name" value="DDE_Tnp_IS66"/>
    <property type="match status" value="1"/>
</dbReference>
<evidence type="ECO:0000259" key="2">
    <source>
        <dbReference type="Pfam" id="PF03050"/>
    </source>
</evidence>
<protein>
    <submittedName>
        <fullName evidence="5">Transposase</fullName>
    </submittedName>
</protein>
<dbReference type="InterPro" id="IPR024474">
    <property type="entry name" value="Znf_dom_IS66"/>
</dbReference>
<dbReference type="Pfam" id="PF13005">
    <property type="entry name" value="zf-IS66"/>
    <property type="match status" value="1"/>
</dbReference>
<sequence length="238" mass="27293">MNDISSDDIFLLKQRLAEQEALIHALQEKLSNREREIDHLQAQLDKLRRMNFGSRSEKVSRRIAQMEADLNRLQKESDTLTGRVYDPAVQRPLRQTRTRKPFPESLPRDEKRLLPAAPCCPNCGGSLSYLGEDTAEQLELMRSAFRVIRTVREKHACTQCDAIVQAPAPSRPIERGIAGPGLLARVLTSKYAEHTPLYRQSEIYGRQGVELRRSLLSGWVDACCRCCLRWKRRFMAMS</sequence>
<dbReference type="InterPro" id="IPR052344">
    <property type="entry name" value="Transposase-related"/>
</dbReference>
<dbReference type="InterPro" id="IPR004291">
    <property type="entry name" value="Transposase_IS66_central"/>
</dbReference>
<evidence type="ECO:0000259" key="3">
    <source>
        <dbReference type="Pfam" id="PF13005"/>
    </source>
</evidence>
<feature type="coiled-coil region" evidence="1">
    <location>
        <begin position="9"/>
        <end position="83"/>
    </location>
</feature>
<feature type="domain" description="Transposase TnpC homeodomain" evidence="4">
    <location>
        <begin position="39"/>
        <end position="110"/>
    </location>
</feature>
<dbReference type="Gene3D" id="1.20.5.170">
    <property type="match status" value="1"/>
</dbReference>
<evidence type="ECO:0000313" key="5">
    <source>
        <dbReference type="EMBL" id="SQD01665.1"/>
    </source>
</evidence>
<dbReference type="EMBL" id="UARW01000010">
    <property type="protein sequence ID" value="SQD01665.1"/>
    <property type="molecule type" value="Genomic_DNA"/>
</dbReference>
<dbReference type="InterPro" id="IPR024463">
    <property type="entry name" value="Transposase_TnpC_homeodom"/>
</dbReference>
<evidence type="ECO:0000313" key="6">
    <source>
        <dbReference type="Proteomes" id="UP000250991"/>
    </source>
</evidence>
<keyword evidence="1" id="KW-0175">Coiled coil</keyword>
<dbReference type="PANTHER" id="PTHR33678:SF1">
    <property type="entry name" value="BLL1576 PROTEIN"/>
    <property type="match status" value="1"/>
</dbReference>
<dbReference type="PANTHER" id="PTHR33678">
    <property type="entry name" value="BLL1576 PROTEIN"/>
    <property type="match status" value="1"/>
</dbReference>
<dbReference type="Proteomes" id="UP000250991">
    <property type="component" value="Unassembled WGS sequence"/>
</dbReference>
<gene>
    <name evidence="5" type="ORF">NCTC8009_02097</name>
</gene>
<reference evidence="5 6" key="1">
    <citation type="submission" date="2018-06" db="EMBL/GenBank/DDBJ databases">
        <authorList>
            <consortium name="Pathogen Informatics"/>
            <person name="Doyle S."/>
        </authorList>
    </citation>
    <scope>NUCLEOTIDE SEQUENCE [LARGE SCALE GENOMIC DNA]</scope>
    <source>
        <strain evidence="5 6">NCTC8009</strain>
    </source>
</reference>
<evidence type="ECO:0000259" key="4">
    <source>
        <dbReference type="Pfam" id="PF13007"/>
    </source>
</evidence>
<accession>A0A2X3K5E7</accession>
<proteinExistence type="predicted"/>
<feature type="domain" description="Transposase IS66 zinc-finger binding" evidence="3">
    <location>
        <begin position="119"/>
        <end position="161"/>
    </location>
</feature>
<organism evidence="5 6">
    <name type="scientific">Escherichia coli</name>
    <dbReference type="NCBI Taxonomy" id="562"/>
    <lineage>
        <taxon>Bacteria</taxon>
        <taxon>Pseudomonadati</taxon>
        <taxon>Pseudomonadota</taxon>
        <taxon>Gammaproteobacteria</taxon>
        <taxon>Enterobacterales</taxon>
        <taxon>Enterobacteriaceae</taxon>
        <taxon>Escherichia</taxon>
    </lineage>
</organism>
<dbReference type="AlphaFoldDB" id="A0A2X3K5E7"/>